<comment type="caution">
    <text evidence="2">The sequence shown here is derived from an EMBL/GenBank/DDBJ whole genome shotgun (WGS) entry which is preliminary data.</text>
</comment>
<protein>
    <recommendedName>
        <fullName evidence="4">RxLR effector protein</fullName>
    </recommendedName>
</protein>
<gene>
    <name evidence="2" type="ORF">PF010_g31633</name>
</gene>
<sequence length="48" mass="5270">MSNWSIVVTVWIALFFFVSAMQEPPKSQQAAELDEANSSLAGNIAQEL</sequence>
<accession>A0A6G0JHH9</accession>
<dbReference type="AlphaFoldDB" id="A0A6G0JHH9"/>
<evidence type="ECO:0000313" key="2">
    <source>
        <dbReference type="EMBL" id="KAE9056775.1"/>
    </source>
</evidence>
<proteinExistence type="predicted"/>
<organism evidence="2 3">
    <name type="scientific">Phytophthora fragariae</name>
    <dbReference type="NCBI Taxonomy" id="53985"/>
    <lineage>
        <taxon>Eukaryota</taxon>
        <taxon>Sar</taxon>
        <taxon>Stramenopiles</taxon>
        <taxon>Oomycota</taxon>
        <taxon>Peronosporomycetes</taxon>
        <taxon>Peronosporales</taxon>
        <taxon>Peronosporaceae</taxon>
        <taxon>Phytophthora</taxon>
    </lineage>
</organism>
<dbReference type="EMBL" id="QXFX01007535">
    <property type="protein sequence ID" value="KAE9056775.1"/>
    <property type="molecule type" value="Genomic_DNA"/>
</dbReference>
<feature type="non-terminal residue" evidence="2">
    <location>
        <position position="48"/>
    </location>
</feature>
<evidence type="ECO:0008006" key="4">
    <source>
        <dbReference type="Google" id="ProtNLM"/>
    </source>
</evidence>
<name>A0A6G0JHH9_9STRA</name>
<evidence type="ECO:0000313" key="3">
    <source>
        <dbReference type="Proteomes" id="UP000488956"/>
    </source>
</evidence>
<dbReference type="Proteomes" id="UP000488956">
    <property type="component" value="Unassembled WGS sequence"/>
</dbReference>
<feature type="signal peptide" evidence="1">
    <location>
        <begin position="1"/>
        <end position="20"/>
    </location>
</feature>
<reference evidence="2 3" key="1">
    <citation type="submission" date="2018-09" db="EMBL/GenBank/DDBJ databases">
        <title>Genomic investigation of the strawberry pathogen Phytophthora fragariae indicates pathogenicity is determined by transcriptional variation in three key races.</title>
        <authorList>
            <person name="Adams T.M."/>
            <person name="Armitage A.D."/>
            <person name="Sobczyk M.K."/>
            <person name="Bates H.J."/>
            <person name="Dunwell J.M."/>
            <person name="Nellist C.F."/>
            <person name="Harrison R.J."/>
        </authorList>
    </citation>
    <scope>NUCLEOTIDE SEQUENCE [LARGE SCALE GENOMIC DNA]</scope>
    <source>
        <strain evidence="2 3">ONT-3</strain>
    </source>
</reference>
<evidence type="ECO:0000256" key="1">
    <source>
        <dbReference type="SAM" id="SignalP"/>
    </source>
</evidence>
<feature type="chain" id="PRO_5026063805" description="RxLR effector protein" evidence="1">
    <location>
        <begin position="21"/>
        <end position="48"/>
    </location>
</feature>
<keyword evidence="1" id="KW-0732">Signal</keyword>